<keyword evidence="3" id="KW-1133">Transmembrane helix</keyword>
<dbReference type="InterPro" id="IPR004843">
    <property type="entry name" value="Calcineurin-like_PHP"/>
</dbReference>
<dbReference type="Proteomes" id="UP000298468">
    <property type="component" value="Unassembled WGS sequence"/>
</dbReference>
<dbReference type="PANTHER" id="PTHR11575">
    <property type="entry name" value="5'-NUCLEOTIDASE-RELATED"/>
    <property type="match status" value="1"/>
</dbReference>
<feature type="compositionally biased region" description="Pro residues" evidence="2">
    <location>
        <begin position="669"/>
        <end position="683"/>
    </location>
</feature>
<dbReference type="PRINTS" id="PR01607">
    <property type="entry name" value="APYRASEFAMLY"/>
</dbReference>
<sequence length="837" mass="86006">MAPLSRRTMSLNPSRPLRLAFAAVIGACLVGAPVVAVPAFADPATVQLNLLNINDFHGRIDANTVKFAGTVETLRAQFPDNTLFLSDGDNIGASLYASASQDDTPTLDVLNALELAASGVGNHEFDQGFDDLTGRVADKANFDYLGANVYLAGTQTPALKEYSLHEVQGVTVAVIGAVTEETPTLVSPNGISSISFGDPVDAVNRVTAQLTDGDPANGEADVIVAEYHEGAGAGTVENATLEQELALTDSAFAKIVTETSPAVDAIFTGHTHKLYSWNAQVPGAAAGVTRPILQTGNYGENIGQVVLSYDTVTKATTTVTNQNVKRSTTADADLVSAFPRVAEVKSITDAALAQAAITGNVKVGSITAPISRASIGGASPVVEDRSAPSTMGTLVANSLRESLADPAKGGAEIGIVNPGGMRAELSTTPDSDVSFSEANAVLPFLNNLWTTTLTGAQFKVALEQQWQRDSKNEVPSRPYLQLGLSDNVNYTFDATRPEGDRITGIWIDGAPIDLDRGYRIGSFNFLLTGGDNFRAFTEGTGTRDSGLVDRDAWISYITAKSPLSPSFAAAQASVTGVPAAAVTPGDSVSFTVGQLNLTSLGSPKNSELAVTWGGSTTVFAPASVDATGAATVTVTVPADAPAASEITLTAKESGTTVRVPLAVTAPVTEPTPVPTPEPTPAPTELPQTGPSAPASAPTAAAESALTKALQNKITVNDSTVAAGDKLTIDVGTAFAGQYVSVWVRSTPINLGGWQRVSAAGTVTAVVPAGLAAGTHSIIVQDAAGAVIGWTEITVAGVTPAASLAQTGLDASPWLAGGALMLLLGAALMRRRRISMDS</sequence>
<evidence type="ECO:0000259" key="5">
    <source>
        <dbReference type="Pfam" id="PF02872"/>
    </source>
</evidence>
<accession>A0A4R9BHX5</accession>
<feature type="transmembrane region" description="Helical" evidence="3">
    <location>
        <begin position="810"/>
        <end position="828"/>
    </location>
</feature>
<dbReference type="GO" id="GO:0009166">
    <property type="term" value="P:nucleotide catabolic process"/>
    <property type="evidence" value="ECO:0007669"/>
    <property type="project" value="InterPro"/>
</dbReference>
<comment type="caution">
    <text evidence="6">The sequence shown here is derived from an EMBL/GenBank/DDBJ whole genome shotgun (WGS) entry which is preliminary data.</text>
</comment>
<keyword evidence="1" id="KW-0732">Signal</keyword>
<organism evidence="6 7">
    <name type="scientific">Cryobacterium lactosi</name>
    <dbReference type="NCBI Taxonomy" id="1259202"/>
    <lineage>
        <taxon>Bacteria</taxon>
        <taxon>Bacillati</taxon>
        <taxon>Actinomycetota</taxon>
        <taxon>Actinomycetes</taxon>
        <taxon>Micrococcales</taxon>
        <taxon>Microbacteriaceae</taxon>
        <taxon>Cryobacterium</taxon>
    </lineage>
</organism>
<dbReference type="Pfam" id="PF00149">
    <property type="entry name" value="Metallophos"/>
    <property type="match status" value="1"/>
</dbReference>
<keyword evidence="7" id="KW-1185">Reference proteome</keyword>
<dbReference type="PANTHER" id="PTHR11575:SF24">
    <property type="entry name" value="5'-NUCLEOTIDASE"/>
    <property type="match status" value="1"/>
</dbReference>
<keyword evidence="3" id="KW-0812">Transmembrane</keyword>
<feature type="domain" description="Calcineurin-like phosphoesterase" evidence="4">
    <location>
        <begin position="50"/>
        <end position="273"/>
    </location>
</feature>
<dbReference type="GO" id="GO:0030288">
    <property type="term" value="C:outer membrane-bounded periplasmic space"/>
    <property type="evidence" value="ECO:0007669"/>
    <property type="project" value="TreeGrafter"/>
</dbReference>
<dbReference type="OrthoDB" id="1016457at2"/>
<dbReference type="Gene3D" id="3.90.780.10">
    <property type="entry name" value="5'-Nucleotidase, C-terminal domain"/>
    <property type="match status" value="1"/>
</dbReference>
<evidence type="ECO:0000256" key="2">
    <source>
        <dbReference type="SAM" id="MobiDB-lite"/>
    </source>
</evidence>
<evidence type="ECO:0000256" key="1">
    <source>
        <dbReference type="ARBA" id="ARBA00022729"/>
    </source>
</evidence>
<protein>
    <recommendedName>
        <fullName evidence="8">Bifunctional metallophosphatase/5'-nucleotidase</fullName>
    </recommendedName>
</protein>
<evidence type="ECO:0000256" key="3">
    <source>
        <dbReference type="SAM" id="Phobius"/>
    </source>
</evidence>
<dbReference type="InterPro" id="IPR036907">
    <property type="entry name" value="5'-Nucleotdase_C_sf"/>
</dbReference>
<evidence type="ECO:0008006" key="8">
    <source>
        <dbReference type="Google" id="ProtNLM"/>
    </source>
</evidence>
<reference evidence="6 7" key="1">
    <citation type="submission" date="2019-03" db="EMBL/GenBank/DDBJ databases">
        <title>Genomics of glacier-inhabiting Cryobacterium strains.</title>
        <authorList>
            <person name="Liu Q."/>
            <person name="Xin Y.-H."/>
        </authorList>
    </citation>
    <scope>NUCLEOTIDE SEQUENCE [LARGE SCALE GENOMIC DNA]</scope>
    <source>
        <strain evidence="6 7">Sr59</strain>
    </source>
</reference>
<evidence type="ECO:0000313" key="6">
    <source>
        <dbReference type="EMBL" id="TFD85018.1"/>
    </source>
</evidence>
<feature type="domain" description="5'-Nucleotidase C-terminal" evidence="5">
    <location>
        <begin position="383"/>
        <end position="538"/>
    </location>
</feature>
<dbReference type="Pfam" id="PF02872">
    <property type="entry name" value="5_nucleotid_C"/>
    <property type="match status" value="1"/>
</dbReference>
<feature type="region of interest" description="Disordered" evidence="2">
    <location>
        <begin position="665"/>
        <end position="701"/>
    </location>
</feature>
<dbReference type="SUPFAM" id="SSF56300">
    <property type="entry name" value="Metallo-dependent phosphatases"/>
    <property type="match status" value="1"/>
</dbReference>
<name>A0A4R9BHX5_9MICO</name>
<dbReference type="AlphaFoldDB" id="A0A4R9BHX5"/>
<dbReference type="InterPro" id="IPR008334">
    <property type="entry name" value="5'-Nucleotdase_C"/>
</dbReference>
<evidence type="ECO:0000313" key="7">
    <source>
        <dbReference type="Proteomes" id="UP000298468"/>
    </source>
</evidence>
<keyword evidence="3" id="KW-0472">Membrane</keyword>
<gene>
    <name evidence="6" type="ORF">E3T61_18545</name>
</gene>
<dbReference type="SUPFAM" id="SSF55816">
    <property type="entry name" value="5'-nucleotidase (syn. UDP-sugar hydrolase), C-terminal domain"/>
    <property type="match status" value="1"/>
</dbReference>
<dbReference type="InterPro" id="IPR006179">
    <property type="entry name" value="5_nucleotidase/apyrase"/>
</dbReference>
<dbReference type="EMBL" id="SOHM01000039">
    <property type="protein sequence ID" value="TFD85018.1"/>
    <property type="molecule type" value="Genomic_DNA"/>
</dbReference>
<dbReference type="GO" id="GO:0008253">
    <property type="term" value="F:5'-nucleotidase activity"/>
    <property type="evidence" value="ECO:0007669"/>
    <property type="project" value="TreeGrafter"/>
</dbReference>
<proteinExistence type="predicted"/>
<dbReference type="InterPro" id="IPR029052">
    <property type="entry name" value="Metallo-depent_PP-like"/>
</dbReference>
<dbReference type="Gene3D" id="3.60.21.10">
    <property type="match status" value="1"/>
</dbReference>
<dbReference type="GO" id="GO:0008768">
    <property type="term" value="F:UDP-sugar diphosphatase activity"/>
    <property type="evidence" value="ECO:0007669"/>
    <property type="project" value="TreeGrafter"/>
</dbReference>
<feature type="compositionally biased region" description="Low complexity" evidence="2">
    <location>
        <begin position="684"/>
        <end position="701"/>
    </location>
</feature>
<evidence type="ECO:0000259" key="4">
    <source>
        <dbReference type="Pfam" id="PF00149"/>
    </source>
</evidence>